<keyword evidence="2" id="KW-0732">Signal</keyword>
<feature type="chain" id="PRO_5041671314" evidence="2">
    <location>
        <begin position="31"/>
        <end position="356"/>
    </location>
</feature>
<dbReference type="CDD" id="cd06587">
    <property type="entry name" value="VOC"/>
    <property type="match status" value="1"/>
</dbReference>
<reference evidence="4" key="2">
    <citation type="submission" date="2023-07" db="EMBL/GenBank/DDBJ databases">
        <authorList>
            <person name="Bai X.-H."/>
            <person name="Wang H.-H."/>
            <person name="Wang J."/>
            <person name="Ma M.-Y."/>
            <person name="Hu H.-H."/>
            <person name="Song Z.-L."/>
            <person name="Ma H.-G."/>
            <person name="Fan Y."/>
            <person name="Du C.-Y."/>
            <person name="Xu J.-C."/>
        </authorList>
    </citation>
    <scope>NUCLEOTIDE SEQUENCE</scope>
    <source>
        <strain evidence="4">CZ1</strain>
    </source>
</reference>
<dbReference type="AlphaFoldDB" id="A0AA96WS91"/>
<protein>
    <submittedName>
        <fullName evidence="4">VOC family protein</fullName>
    </submittedName>
</protein>
<keyword evidence="1" id="KW-0479">Metal-binding</keyword>
<evidence type="ECO:0000256" key="1">
    <source>
        <dbReference type="ARBA" id="ARBA00022723"/>
    </source>
</evidence>
<dbReference type="PROSITE" id="PS00934">
    <property type="entry name" value="GLYOXALASE_I_1"/>
    <property type="match status" value="1"/>
</dbReference>
<dbReference type="PANTHER" id="PTHR43048:SF3">
    <property type="entry name" value="METHYLMALONYL-COA EPIMERASE, MITOCHONDRIAL"/>
    <property type="match status" value="1"/>
</dbReference>
<dbReference type="EMBL" id="CP130144">
    <property type="protein sequence ID" value="WNZ43289.1"/>
    <property type="molecule type" value="Genomic_DNA"/>
</dbReference>
<dbReference type="InterPro" id="IPR018146">
    <property type="entry name" value="Glyoxalase_1_CS"/>
</dbReference>
<evidence type="ECO:0000259" key="3">
    <source>
        <dbReference type="PROSITE" id="PS51819"/>
    </source>
</evidence>
<name>A0AA96WS91_LEPBY</name>
<dbReference type="GO" id="GO:0046872">
    <property type="term" value="F:metal ion binding"/>
    <property type="evidence" value="ECO:0007669"/>
    <property type="project" value="UniProtKB-KW"/>
</dbReference>
<dbReference type="InterPro" id="IPR029068">
    <property type="entry name" value="Glyas_Bleomycin-R_OHBP_Dase"/>
</dbReference>
<dbReference type="PROSITE" id="PS51819">
    <property type="entry name" value="VOC"/>
    <property type="match status" value="2"/>
</dbReference>
<evidence type="ECO:0000313" key="4">
    <source>
        <dbReference type="EMBL" id="WNZ43289.1"/>
    </source>
</evidence>
<dbReference type="GO" id="GO:0004462">
    <property type="term" value="F:lactoylglutathione lyase activity"/>
    <property type="evidence" value="ECO:0007669"/>
    <property type="project" value="InterPro"/>
</dbReference>
<dbReference type="GO" id="GO:0046491">
    <property type="term" value="P:L-methylmalonyl-CoA metabolic process"/>
    <property type="evidence" value="ECO:0007669"/>
    <property type="project" value="TreeGrafter"/>
</dbReference>
<dbReference type="InterPro" id="IPR051785">
    <property type="entry name" value="MMCE/EMCE_epimerase"/>
</dbReference>
<feature type="signal peptide" evidence="2">
    <location>
        <begin position="1"/>
        <end position="30"/>
    </location>
</feature>
<feature type="domain" description="VOC" evidence="3">
    <location>
        <begin position="214"/>
        <end position="356"/>
    </location>
</feature>
<organism evidence="4">
    <name type="scientific">Leptolyngbya boryana CZ1</name>
    <dbReference type="NCBI Taxonomy" id="3060204"/>
    <lineage>
        <taxon>Bacteria</taxon>
        <taxon>Bacillati</taxon>
        <taxon>Cyanobacteriota</taxon>
        <taxon>Cyanophyceae</taxon>
        <taxon>Leptolyngbyales</taxon>
        <taxon>Leptolyngbyaceae</taxon>
        <taxon>Leptolyngbya group</taxon>
        <taxon>Leptolyngbya</taxon>
    </lineage>
</organism>
<feature type="domain" description="VOC" evidence="3">
    <location>
        <begin position="51"/>
        <end position="195"/>
    </location>
</feature>
<dbReference type="InterPro" id="IPR037523">
    <property type="entry name" value="VOC_core"/>
</dbReference>
<evidence type="ECO:0000256" key="2">
    <source>
        <dbReference type="SAM" id="SignalP"/>
    </source>
</evidence>
<dbReference type="Gene3D" id="3.10.180.10">
    <property type="entry name" value="2,3-Dihydroxybiphenyl 1,2-Dioxygenase, domain 1"/>
    <property type="match status" value="2"/>
</dbReference>
<reference evidence="4" key="1">
    <citation type="journal article" date="2023" name="Plants (Basel)">
        <title>Genomic Analysis of Leptolyngbya boryana CZ1 Reveals Efficient Carbon Fixation Modules.</title>
        <authorList>
            <person name="Bai X."/>
            <person name="Wang H."/>
            <person name="Cheng W."/>
            <person name="Wang J."/>
            <person name="Ma M."/>
            <person name="Hu H."/>
            <person name="Song Z."/>
            <person name="Ma H."/>
            <person name="Fan Y."/>
            <person name="Du C."/>
            <person name="Xu J."/>
        </authorList>
    </citation>
    <scope>NUCLEOTIDE SEQUENCE</scope>
    <source>
        <strain evidence="4">CZ1</strain>
    </source>
</reference>
<proteinExistence type="predicted"/>
<sequence length="356" mass="40007">MKTTIHRRIRYTVLACFTLFAIAISPYQQAYPQVPSQTAQSAAQSLHPVLAVESVGITVSDMDKAISFYSQVLPFQKISDVEVLGSDYEQLQGLFGIRMRVVKMQLGDEVLELTEYLTPKGKPIPIDSRSHDRWFQHIAIVVNDIDKAYQHLRKYKVQHTSTAPQRIPDWNKAAAGIRAFYFKDPDGHNLELIYFPPGKGNPKWQKSTNQLFIGIDHTAIVVSNTANSLSFYRDLLGLKVVGESMNYGTEQAHLNNVEGARLHISGLRAPTGVGIEFLEYLEPRDGRSLPMDARPNDLLSWQTTLVVNDVKAIAQQLKRSQLVSSNVVTIPEQTLGFKRGLLVRDPDGHVMRLVEK</sequence>
<dbReference type="RefSeq" id="WP_316425630.1">
    <property type="nucleotide sequence ID" value="NZ_CP130144.1"/>
</dbReference>
<accession>A0AA96WS91</accession>
<gene>
    <name evidence="4" type="ORF">Q2T42_15640</name>
</gene>
<dbReference type="PANTHER" id="PTHR43048">
    <property type="entry name" value="METHYLMALONYL-COA EPIMERASE"/>
    <property type="match status" value="1"/>
</dbReference>
<dbReference type="SUPFAM" id="SSF54593">
    <property type="entry name" value="Glyoxalase/Bleomycin resistance protein/Dihydroxybiphenyl dioxygenase"/>
    <property type="match status" value="1"/>
</dbReference>
<dbReference type="InterPro" id="IPR004360">
    <property type="entry name" value="Glyas_Fos-R_dOase_dom"/>
</dbReference>
<dbReference type="GO" id="GO:0004493">
    <property type="term" value="F:methylmalonyl-CoA epimerase activity"/>
    <property type="evidence" value="ECO:0007669"/>
    <property type="project" value="TreeGrafter"/>
</dbReference>
<dbReference type="Pfam" id="PF00903">
    <property type="entry name" value="Glyoxalase"/>
    <property type="match status" value="2"/>
</dbReference>